<evidence type="ECO:0000313" key="2">
    <source>
        <dbReference type="EMBL" id="RHN73779.1"/>
    </source>
</evidence>
<dbReference type="InterPro" id="IPR036397">
    <property type="entry name" value="RNaseH_sf"/>
</dbReference>
<dbReference type="SUPFAM" id="SSF53098">
    <property type="entry name" value="Ribonuclease H-like"/>
    <property type="match status" value="1"/>
</dbReference>
<dbReference type="Gene3D" id="3.30.420.10">
    <property type="entry name" value="Ribonuclease H-like superfamily/Ribonuclease H"/>
    <property type="match status" value="1"/>
</dbReference>
<dbReference type="Pfam" id="PF13456">
    <property type="entry name" value="RVT_3"/>
    <property type="match status" value="1"/>
</dbReference>
<comment type="caution">
    <text evidence="2">The sequence shown here is derived from an EMBL/GenBank/DDBJ whole genome shotgun (WGS) entry which is preliminary data.</text>
</comment>
<feature type="domain" description="RNase H type-1" evidence="1">
    <location>
        <begin position="70"/>
        <end position="145"/>
    </location>
</feature>
<organism evidence="2 3">
    <name type="scientific">Medicago truncatula</name>
    <name type="common">Barrel medic</name>
    <name type="synonym">Medicago tribuloides</name>
    <dbReference type="NCBI Taxonomy" id="3880"/>
    <lineage>
        <taxon>Eukaryota</taxon>
        <taxon>Viridiplantae</taxon>
        <taxon>Streptophyta</taxon>
        <taxon>Embryophyta</taxon>
        <taxon>Tracheophyta</taxon>
        <taxon>Spermatophyta</taxon>
        <taxon>Magnoliopsida</taxon>
        <taxon>eudicotyledons</taxon>
        <taxon>Gunneridae</taxon>
        <taxon>Pentapetalae</taxon>
        <taxon>rosids</taxon>
        <taxon>fabids</taxon>
        <taxon>Fabales</taxon>
        <taxon>Fabaceae</taxon>
        <taxon>Papilionoideae</taxon>
        <taxon>50 kb inversion clade</taxon>
        <taxon>NPAAA clade</taxon>
        <taxon>Hologalegina</taxon>
        <taxon>IRL clade</taxon>
        <taxon>Trifolieae</taxon>
        <taxon>Medicago</taxon>
    </lineage>
</organism>
<protein>
    <submittedName>
        <fullName evidence="2">Putative ribonuclease H-like domain-containing protein</fullName>
    </submittedName>
</protein>
<evidence type="ECO:0000313" key="3">
    <source>
        <dbReference type="Proteomes" id="UP000265566"/>
    </source>
</evidence>
<dbReference type="InterPro" id="IPR012337">
    <property type="entry name" value="RNaseH-like_sf"/>
</dbReference>
<dbReference type="PANTHER" id="PTHR47723:SF13">
    <property type="entry name" value="PUTATIVE-RELATED"/>
    <property type="match status" value="1"/>
</dbReference>
<accession>A0A396J6H4</accession>
<dbReference type="Gramene" id="rna9641">
    <property type="protein sequence ID" value="RHN73779.1"/>
    <property type="gene ID" value="gene9641"/>
</dbReference>
<dbReference type="EMBL" id="PSQE01000002">
    <property type="protein sequence ID" value="RHN73779.1"/>
    <property type="molecule type" value="Genomic_DNA"/>
</dbReference>
<dbReference type="InterPro" id="IPR044730">
    <property type="entry name" value="RNase_H-like_dom_plant"/>
</dbReference>
<dbReference type="InterPro" id="IPR053151">
    <property type="entry name" value="RNase_H-like"/>
</dbReference>
<dbReference type="PANTHER" id="PTHR47723">
    <property type="entry name" value="OS05G0353850 PROTEIN"/>
    <property type="match status" value="1"/>
</dbReference>
<dbReference type="GO" id="GO:0004523">
    <property type="term" value="F:RNA-DNA hybrid ribonuclease activity"/>
    <property type="evidence" value="ECO:0007669"/>
    <property type="project" value="InterPro"/>
</dbReference>
<sequence>MVACWYLWKWRNKSIFEEDFQRPNNPTNVILKMAMEIDSCEQTHVTGWSHQMDTILIGWKWPQDGWVKLNCDGAHKNSINLFECGGLLCDSNGICLIGYAHKIGACDAFHAEMWVMYLGLELARGRGITHLQVVSDSKVLVDMIT</sequence>
<dbReference type="CDD" id="cd06222">
    <property type="entry name" value="RNase_H_like"/>
    <property type="match status" value="1"/>
</dbReference>
<dbReference type="InterPro" id="IPR002156">
    <property type="entry name" value="RNaseH_domain"/>
</dbReference>
<dbReference type="GO" id="GO:0003676">
    <property type="term" value="F:nucleic acid binding"/>
    <property type="evidence" value="ECO:0007669"/>
    <property type="project" value="InterPro"/>
</dbReference>
<name>A0A396J6H4_MEDTR</name>
<evidence type="ECO:0000259" key="1">
    <source>
        <dbReference type="Pfam" id="PF13456"/>
    </source>
</evidence>
<proteinExistence type="predicted"/>
<dbReference type="AlphaFoldDB" id="A0A396J6H4"/>
<dbReference type="Proteomes" id="UP000265566">
    <property type="component" value="Chromosome 2"/>
</dbReference>
<gene>
    <name evidence="2" type="ORF">MtrunA17_Chr2g0302231</name>
</gene>
<reference evidence="3" key="1">
    <citation type="journal article" date="2018" name="Nat. Plants">
        <title>Whole-genome landscape of Medicago truncatula symbiotic genes.</title>
        <authorList>
            <person name="Pecrix Y."/>
            <person name="Staton S.E."/>
            <person name="Sallet E."/>
            <person name="Lelandais-Briere C."/>
            <person name="Moreau S."/>
            <person name="Carrere S."/>
            <person name="Blein T."/>
            <person name="Jardinaud M.F."/>
            <person name="Latrasse D."/>
            <person name="Zouine M."/>
            <person name="Zahm M."/>
            <person name="Kreplak J."/>
            <person name="Mayjonade B."/>
            <person name="Satge C."/>
            <person name="Perez M."/>
            <person name="Cauet S."/>
            <person name="Marande W."/>
            <person name="Chantry-Darmon C."/>
            <person name="Lopez-Roques C."/>
            <person name="Bouchez O."/>
            <person name="Berard A."/>
            <person name="Debelle F."/>
            <person name="Munos S."/>
            <person name="Bendahmane A."/>
            <person name="Berges H."/>
            <person name="Niebel A."/>
            <person name="Buitink J."/>
            <person name="Frugier F."/>
            <person name="Benhamed M."/>
            <person name="Crespi M."/>
            <person name="Gouzy J."/>
            <person name="Gamas P."/>
        </authorList>
    </citation>
    <scope>NUCLEOTIDE SEQUENCE [LARGE SCALE GENOMIC DNA]</scope>
    <source>
        <strain evidence="3">cv. Jemalong A17</strain>
    </source>
</reference>